<organism evidence="1 2">
    <name type="scientific">Paramecium bursaria Chlorella virus 1</name>
    <name type="common">PBCV-1</name>
    <dbReference type="NCBI Taxonomy" id="10506"/>
    <lineage>
        <taxon>Viruses</taxon>
        <taxon>Varidnaviria</taxon>
        <taxon>Bamfordvirae</taxon>
        <taxon>Nucleocytoviricota</taxon>
        <taxon>Megaviricetes</taxon>
        <taxon>Algavirales</taxon>
        <taxon>Phycodnaviridae</taxon>
        <taxon>Chlorovirus</taxon>
        <taxon>Chlorovirus vanettense</taxon>
    </lineage>
</organism>
<keyword evidence="2" id="KW-1185">Reference proteome</keyword>
<organismHost>
    <name type="scientific">Chlorella</name>
    <dbReference type="NCBI Taxonomy" id="3071"/>
</organismHost>
<dbReference type="KEGG" id="vg:918090"/>
<reference evidence="1 2" key="7">
    <citation type="journal article" date="2000" name="Virology">
        <title>Characterization of a beta-1,3-glucanase encoded by chlorella virus PBCV-1.</title>
        <authorList>
            <person name="Sun L."/>
            <person name="Gurnon J.R."/>
            <person name="Adams B.J."/>
            <person name="Graves M.V."/>
            <person name="Van Etten J.L."/>
        </authorList>
    </citation>
    <scope>NUCLEOTIDE SEQUENCE [LARGE SCALE GENOMIC DNA]</scope>
</reference>
<reference evidence="1 2" key="6">
    <citation type="journal article" date="1999" name="Virology">
        <title>Chlorella virus PBCV-1 encodes a functional homospermidine synthase.</title>
        <authorList>
            <person name="Kaiser A."/>
            <person name="Vollmert M."/>
            <person name="Tholl D."/>
            <person name="Graves M.V."/>
            <person name="Gurnon J.R."/>
            <person name="Xing W."/>
            <person name="Lisec A.D."/>
            <person name="Nickerson K.W."/>
            <person name="Van Etten J.L."/>
        </authorList>
    </citation>
    <scope>NUCLEOTIDE SEQUENCE [LARGE SCALE GENOMIC DNA]</scope>
</reference>
<dbReference type="EMBL" id="JF411744">
    <property type="protein sequence ID" value="AAC96815.1"/>
    <property type="molecule type" value="Genomic_DNA"/>
</dbReference>
<gene>
    <name evidence="1" type="primary">a447R</name>
</gene>
<dbReference type="GeneID" id="918090"/>
<accession>Q98498</accession>
<proteinExistence type="predicted"/>
<sequence>MLANFFLKRLIAFASSFRLSSPSSTGWHSLTISSIFSAPGTPKNFAISNTIMKRGRSSMIRCFTSGRTRFKITSLLSVFRFPLYTVAIDADAIGSLYHS</sequence>
<evidence type="ECO:0000313" key="1">
    <source>
        <dbReference type="EMBL" id="AAC96815.1"/>
    </source>
</evidence>
<name>Q98498_PBCV1</name>
<reference evidence="1 2" key="8">
    <citation type="journal article" date="2010" name="J. Virol.">
        <title>Microarray analysis of Paramecium bursaria chlorella virus 1 transcription.</title>
        <authorList>
            <person name="Yanai-Balser G.M."/>
            <person name="Duncan G.A."/>
            <person name="Eudy J.D."/>
            <person name="Wang D."/>
            <person name="Li X."/>
            <person name="Agarkova I.V."/>
            <person name="Dunigan D.D."/>
            <person name="Van Etten J.L."/>
        </authorList>
    </citation>
    <scope>NUCLEOTIDE SEQUENCE [LARGE SCALE GENOMIC DNA]</scope>
</reference>
<dbReference type="PIR" id="T17950">
    <property type="entry name" value="T17950"/>
</dbReference>
<evidence type="ECO:0000313" key="2">
    <source>
        <dbReference type="Proteomes" id="UP000000862"/>
    </source>
</evidence>
<reference evidence="1 2" key="2">
    <citation type="journal article" date="1995" name="Virology">
        <title>Analysis of 43 kb of the Chlorella virus PBCV-1 330-kb genome: map positions 45 to 88.</title>
        <authorList>
            <person name="Li Y."/>
            <person name="Lu Z."/>
            <person name="Burbank D.E."/>
            <person name="Kutish G.F."/>
            <person name="Rock D.L."/>
            <person name="Van Etten J.L."/>
        </authorList>
    </citation>
    <scope>NUCLEOTIDE SEQUENCE [LARGE SCALE GENOMIC DNA]</scope>
</reference>
<dbReference type="RefSeq" id="NP_048804.1">
    <property type="nucleotide sequence ID" value="NC_000852.5"/>
</dbReference>
<protein>
    <submittedName>
        <fullName evidence="1">Uncharacterized protein</fullName>
    </submittedName>
</protein>
<reference evidence="1 2" key="5">
    <citation type="journal article" date="1997" name="Virology">
        <title>Analysis of 74 kb of DNA located at the right end of the 330-kb chlorella virus PBCV-1 genome.</title>
        <authorList>
            <person name="Li Y."/>
            <person name="Lu Z."/>
            <person name="Sun L."/>
            <person name="Ropp S."/>
            <person name="Kutish G.F."/>
            <person name="Rock D.L."/>
            <person name="Van Etten J.L."/>
        </authorList>
    </citation>
    <scope>NUCLEOTIDE SEQUENCE [LARGE SCALE GENOMIC DNA]</scope>
</reference>
<reference evidence="1 2" key="4">
    <citation type="journal article" date="1996" name="Virology">
        <title>Analysis of 76 kb of the chlorella virus PBCV-1 330-kb genome: map positions 182 to 258.</title>
        <authorList>
            <person name="Kutish G.F."/>
            <person name="Li Y."/>
            <person name="Lu Z."/>
            <person name="Furuta M."/>
            <person name="Rock D.L."/>
            <person name="Van Etten J.L."/>
        </authorList>
    </citation>
    <scope>NUCLEOTIDE SEQUENCE [LARGE SCALE GENOMIC DNA]</scope>
</reference>
<dbReference type="OrthoDB" id="28388at10239"/>
<dbReference type="Proteomes" id="UP000000862">
    <property type="component" value="Segment"/>
</dbReference>
<reference evidence="1 2" key="1">
    <citation type="journal article" date="1995" name="Virology">
        <title>Analysis of 45 kb of DNA located at the left end of the chlorella virus PBCV-1 genome.</title>
        <authorList>
            <person name="Lu Z."/>
            <person name="Li Y."/>
            <person name="Zhang Y."/>
            <person name="Kutish G.F."/>
            <person name="Rock D.L."/>
            <person name="Van Etten J.L."/>
        </authorList>
    </citation>
    <scope>NUCLEOTIDE SEQUENCE [LARGE SCALE GENOMIC DNA]</scope>
</reference>
<reference evidence="1 2" key="3">
    <citation type="journal article" date="1996" name="Virology">
        <title>Analysis of 94 kb of the chlorella virus PBCV-1 330-kb genome: map positions 88 to 182.</title>
        <authorList>
            <person name="Lu Z."/>
            <person name="Li Y."/>
            <person name="Que Q."/>
            <person name="Kutish G.F."/>
            <person name="Rock D.L."/>
            <person name="Van Etten J.L."/>
        </authorList>
    </citation>
    <scope>NUCLEOTIDE SEQUENCE [LARGE SCALE GENOMIC DNA]</scope>
</reference>